<keyword evidence="9" id="KW-0067">ATP-binding</keyword>
<evidence type="ECO:0000256" key="13">
    <source>
        <dbReference type="ARBA" id="ARBA00023209"/>
    </source>
</evidence>
<evidence type="ECO:0000256" key="3">
    <source>
        <dbReference type="ARBA" id="ARBA00022475"/>
    </source>
</evidence>
<evidence type="ECO:0000256" key="15">
    <source>
        <dbReference type="SAM" id="Phobius"/>
    </source>
</evidence>
<keyword evidence="7" id="KW-0547">Nucleotide-binding</keyword>
<proteinExistence type="inferred from homology"/>
<dbReference type="PANTHER" id="PTHR34299:SF1">
    <property type="entry name" value="DIACYLGLYCEROL KINASE"/>
    <property type="match status" value="1"/>
</dbReference>
<keyword evidence="17" id="KW-1185">Reference proteome</keyword>
<comment type="subcellular location">
    <subcellularLocation>
        <location evidence="1">Cell membrane</location>
        <topology evidence="1">Multi-pass membrane protein</topology>
    </subcellularLocation>
</comment>
<keyword evidence="12 15" id="KW-0472">Membrane</keyword>
<evidence type="ECO:0000256" key="4">
    <source>
        <dbReference type="ARBA" id="ARBA00022516"/>
    </source>
</evidence>
<comment type="caution">
    <text evidence="16">The sequence shown here is derived from an EMBL/GenBank/DDBJ whole genome shotgun (WGS) entry which is preliminary data.</text>
</comment>
<reference evidence="16" key="1">
    <citation type="submission" date="2019-02" db="EMBL/GenBank/DDBJ databases">
        <authorList>
            <person name="Li S.-H."/>
        </authorList>
    </citation>
    <scope>NUCLEOTIDE SEQUENCE</scope>
    <source>
        <strain evidence="16">IMCC14734</strain>
    </source>
</reference>
<dbReference type="Gene3D" id="1.10.287.3610">
    <property type="match status" value="1"/>
</dbReference>
<evidence type="ECO:0000256" key="8">
    <source>
        <dbReference type="ARBA" id="ARBA00022777"/>
    </source>
</evidence>
<evidence type="ECO:0000256" key="2">
    <source>
        <dbReference type="ARBA" id="ARBA00005967"/>
    </source>
</evidence>
<gene>
    <name evidence="16" type="ORF">EYC98_00075</name>
</gene>
<keyword evidence="4" id="KW-0444">Lipid biosynthesis</keyword>
<keyword evidence="14" id="KW-1208">Phospholipid metabolism</keyword>
<keyword evidence="13" id="KW-0594">Phospholipid biosynthesis</keyword>
<accession>A0ABT3TAD3</accession>
<evidence type="ECO:0000256" key="6">
    <source>
        <dbReference type="ARBA" id="ARBA00022692"/>
    </source>
</evidence>
<feature type="transmembrane region" description="Helical" evidence="15">
    <location>
        <begin position="90"/>
        <end position="113"/>
    </location>
</feature>
<feature type="transmembrane region" description="Helical" evidence="15">
    <location>
        <begin position="49"/>
        <end position="69"/>
    </location>
</feature>
<evidence type="ECO:0000256" key="9">
    <source>
        <dbReference type="ARBA" id="ARBA00022840"/>
    </source>
</evidence>
<evidence type="ECO:0000256" key="12">
    <source>
        <dbReference type="ARBA" id="ARBA00023136"/>
    </source>
</evidence>
<evidence type="ECO:0000313" key="17">
    <source>
        <dbReference type="Proteomes" id="UP001143362"/>
    </source>
</evidence>
<keyword evidence="3" id="KW-1003">Cell membrane</keyword>
<keyword evidence="11" id="KW-0443">Lipid metabolism</keyword>
<evidence type="ECO:0000256" key="11">
    <source>
        <dbReference type="ARBA" id="ARBA00023098"/>
    </source>
</evidence>
<protein>
    <submittedName>
        <fullName evidence="16">Diacylglycerol kinase family protein</fullName>
    </submittedName>
</protein>
<dbReference type="GO" id="GO:0016301">
    <property type="term" value="F:kinase activity"/>
    <property type="evidence" value="ECO:0007669"/>
    <property type="project" value="UniProtKB-KW"/>
</dbReference>
<evidence type="ECO:0000313" key="16">
    <source>
        <dbReference type="EMBL" id="MCX2979258.1"/>
    </source>
</evidence>
<dbReference type="InterPro" id="IPR033717">
    <property type="entry name" value="UDPK"/>
</dbReference>
<dbReference type="Pfam" id="PF01219">
    <property type="entry name" value="DAGK_prokar"/>
    <property type="match status" value="1"/>
</dbReference>
<evidence type="ECO:0000256" key="10">
    <source>
        <dbReference type="ARBA" id="ARBA00022989"/>
    </source>
</evidence>
<dbReference type="PANTHER" id="PTHR34299">
    <property type="entry name" value="DIACYLGLYCEROL KINASE"/>
    <property type="match status" value="1"/>
</dbReference>
<comment type="similarity">
    <text evidence="2">Belongs to the bacterial diacylglycerol kinase family.</text>
</comment>
<evidence type="ECO:0000256" key="1">
    <source>
        <dbReference type="ARBA" id="ARBA00004651"/>
    </source>
</evidence>
<dbReference type="Proteomes" id="UP001143362">
    <property type="component" value="Unassembled WGS sequence"/>
</dbReference>
<organism evidence="16 17">
    <name type="scientific">Candidatus Litorirhabdus singularis</name>
    <dbReference type="NCBI Taxonomy" id="2518993"/>
    <lineage>
        <taxon>Bacteria</taxon>
        <taxon>Pseudomonadati</taxon>
        <taxon>Pseudomonadota</taxon>
        <taxon>Gammaproteobacteria</taxon>
        <taxon>Cellvibrionales</taxon>
        <taxon>Halieaceae</taxon>
        <taxon>Candidatus Litorirhabdus</taxon>
    </lineage>
</organism>
<keyword evidence="8 16" id="KW-0418">Kinase</keyword>
<dbReference type="CDD" id="cd14265">
    <property type="entry name" value="UDPK_IM_like"/>
    <property type="match status" value="1"/>
</dbReference>
<evidence type="ECO:0000256" key="7">
    <source>
        <dbReference type="ARBA" id="ARBA00022741"/>
    </source>
</evidence>
<evidence type="ECO:0000256" key="14">
    <source>
        <dbReference type="ARBA" id="ARBA00023264"/>
    </source>
</evidence>
<dbReference type="InterPro" id="IPR036945">
    <property type="entry name" value="DAGK_sf"/>
</dbReference>
<dbReference type="EMBL" id="SHNN01000001">
    <property type="protein sequence ID" value="MCX2979258.1"/>
    <property type="molecule type" value="Genomic_DNA"/>
</dbReference>
<dbReference type="InterPro" id="IPR000829">
    <property type="entry name" value="DAGK"/>
</dbReference>
<evidence type="ECO:0000256" key="5">
    <source>
        <dbReference type="ARBA" id="ARBA00022679"/>
    </source>
</evidence>
<keyword evidence="10 15" id="KW-1133">Transmembrane helix</keyword>
<keyword evidence="5" id="KW-0808">Transferase</keyword>
<sequence length="114" mass="12246">MLARVRSFGYAFQGLATLVREQHNARIHVAATLVVAAAGWNFEVSRLEWVILLLTVALVWLSEAMNSALEYLADATVPEQHPLVGKAKDVAAAGVLICAGVAVLVAALVFIPYF</sequence>
<keyword evidence="6 15" id="KW-0812">Transmembrane</keyword>
<name>A0ABT3TAD3_9GAMM</name>